<organism evidence="1 2">
    <name type="scientific">Angiostrongylus cantonensis</name>
    <name type="common">Rat lungworm</name>
    <dbReference type="NCBI Taxonomy" id="6313"/>
    <lineage>
        <taxon>Eukaryota</taxon>
        <taxon>Metazoa</taxon>
        <taxon>Ecdysozoa</taxon>
        <taxon>Nematoda</taxon>
        <taxon>Chromadorea</taxon>
        <taxon>Rhabditida</taxon>
        <taxon>Rhabditina</taxon>
        <taxon>Rhabditomorpha</taxon>
        <taxon>Strongyloidea</taxon>
        <taxon>Metastrongylidae</taxon>
        <taxon>Angiostrongylus</taxon>
    </lineage>
</organism>
<evidence type="ECO:0000313" key="1">
    <source>
        <dbReference type="Proteomes" id="UP000035642"/>
    </source>
</evidence>
<keyword evidence="1" id="KW-1185">Reference proteome</keyword>
<name>A0A0K0DC57_ANGCA</name>
<dbReference type="Proteomes" id="UP000035642">
    <property type="component" value="Unassembled WGS sequence"/>
</dbReference>
<dbReference type="WBParaSite" id="ACAC_0000811001-mRNA-1">
    <property type="protein sequence ID" value="ACAC_0000811001-mRNA-1"/>
    <property type="gene ID" value="ACAC_0000811001"/>
</dbReference>
<reference evidence="1" key="1">
    <citation type="submission" date="2012-09" db="EMBL/GenBank/DDBJ databases">
        <authorList>
            <person name="Martin A.A."/>
        </authorList>
    </citation>
    <scope>NUCLEOTIDE SEQUENCE</scope>
</reference>
<accession>A0A0K0DC57</accession>
<proteinExistence type="predicted"/>
<protein>
    <submittedName>
        <fullName evidence="2">Reverse transcriptase</fullName>
    </submittedName>
</protein>
<sequence>MNVDLFEQLRTRTGLCNCLHNDTTVITGDFIAKIGSRRTSEERYIGIYGLGRNEQASSNSQEEGVLANFDYACAKIGLRLNPIKRCLWETDTIRMFHTHNIINDLAPELSRENQAVWSPVKSMVKVYARNTDRTEDR</sequence>
<dbReference type="AlphaFoldDB" id="A0A0K0DC57"/>
<evidence type="ECO:0000313" key="2">
    <source>
        <dbReference type="WBParaSite" id="ACAC_0000811001-mRNA-1"/>
    </source>
</evidence>
<reference evidence="2" key="2">
    <citation type="submission" date="2017-02" db="UniProtKB">
        <authorList>
            <consortium name="WormBaseParasite"/>
        </authorList>
    </citation>
    <scope>IDENTIFICATION</scope>
</reference>